<evidence type="ECO:0000259" key="7">
    <source>
        <dbReference type="PROSITE" id="PS00498"/>
    </source>
</evidence>
<dbReference type="AlphaFoldDB" id="F4L4G6"/>
<protein>
    <submittedName>
        <fullName evidence="8">Tyrosinase</fullName>
    </submittedName>
</protein>
<keyword evidence="4" id="KW-0560">Oxidoreductase</keyword>
<dbReference type="STRING" id="760192.Halhy_4121"/>
<dbReference type="PROSITE" id="PS00498">
    <property type="entry name" value="TYROSINASE_2"/>
    <property type="match status" value="1"/>
</dbReference>
<reference key="2">
    <citation type="submission" date="2011-04" db="EMBL/GenBank/DDBJ databases">
        <title>Complete sequence of chromosome of Haliscomenobacter hydrossis DSM 1100.</title>
        <authorList>
            <consortium name="US DOE Joint Genome Institute (JGI-PGF)"/>
            <person name="Lucas S."/>
            <person name="Han J."/>
            <person name="Lapidus A."/>
            <person name="Bruce D."/>
            <person name="Goodwin L."/>
            <person name="Pitluck S."/>
            <person name="Peters L."/>
            <person name="Kyrpides N."/>
            <person name="Mavromatis K."/>
            <person name="Ivanova N."/>
            <person name="Ovchinnikova G."/>
            <person name="Pagani I."/>
            <person name="Daligault H."/>
            <person name="Detter J.C."/>
            <person name="Han C."/>
            <person name="Land M."/>
            <person name="Hauser L."/>
            <person name="Markowitz V."/>
            <person name="Cheng J.-F."/>
            <person name="Hugenholtz P."/>
            <person name="Woyke T."/>
            <person name="Wu D."/>
            <person name="Verbarg S."/>
            <person name="Frueling A."/>
            <person name="Brambilla E."/>
            <person name="Klenk H.-P."/>
            <person name="Eisen J.A."/>
        </authorList>
    </citation>
    <scope>NUCLEOTIDE SEQUENCE</scope>
    <source>
        <strain>DSM 1100</strain>
    </source>
</reference>
<dbReference type="InterPro" id="IPR057190">
    <property type="entry name" value="DUF7868"/>
</dbReference>
<dbReference type="InterPro" id="IPR050316">
    <property type="entry name" value="Tyrosinase/Hemocyanin"/>
</dbReference>
<dbReference type="InterPro" id="IPR002227">
    <property type="entry name" value="Tyrosinase_Cu-bd"/>
</dbReference>
<dbReference type="RefSeq" id="WP_013766505.1">
    <property type="nucleotide sequence ID" value="NC_015510.1"/>
</dbReference>
<dbReference type="SUPFAM" id="SSF48056">
    <property type="entry name" value="Di-copper centre-containing domain"/>
    <property type="match status" value="1"/>
</dbReference>
<dbReference type="Proteomes" id="UP000008461">
    <property type="component" value="Chromosome"/>
</dbReference>
<gene>
    <name evidence="8" type="ordered locus">Halhy_4121</name>
</gene>
<evidence type="ECO:0000313" key="8">
    <source>
        <dbReference type="EMBL" id="AEE51967.1"/>
    </source>
</evidence>
<feature type="domain" description="Tyrosinase copper-binding" evidence="7">
    <location>
        <begin position="239"/>
        <end position="250"/>
    </location>
</feature>
<dbReference type="PANTHER" id="PTHR11474:SF76">
    <property type="entry name" value="SHKT DOMAIN-CONTAINING PROTEIN"/>
    <property type="match status" value="1"/>
</dbReference>
<evidence type="ECO:0000259" key="6">
    <source>
        <dbReference type="PROSITE" id="PS00497"/>
    </source>
</evidence>
<dbReference type="eggNOG" id="COG2304">
    <property type="taxonomic scope" value="Bacteria"/>
</dbReference>
<evidence type="ECO:0000313" key="9">
    <source>
        <dbReference type="Proteomes" id="UP000008461"/>
    </source>
</evidence>
<dbReference type="KEGG" id="hhy:Halhy_4121"/>
<evidence type="ECO:0000256" key="5">
    <source>
        <dbReference type="ARBA" id="ARBA00023008"/>
    </source>
</evidence>
<name>F4L4G6_HALH1</name>
<proteinExistence type="inferred from homology"/>
<evidence type="ECO:0000256" key="1">
    <source>
        <dbReference type="ARBA" id="ARBA00001973"/>
    </source>
</evidence>
<dbReference type="EMBL" id="CP002691">
    <property type="protein sequence ID" value="AEE51967.1"/>
    <property type="molecule type" value="Genomic_DNA"/>
</dbReference>
<dbReference type="PROSITE" id="PS00497">
    <property type="entry name" value="TYROSINASE_1"/>
    <property type="match status" value="1"/>
</dbReference>
<keyword evidence="9" id="KW-1185">Reference proteome</keyword>
<organism evidence="8 9">
    <name type="scientific">Haliscomenobacter hydrossis (strain ATCC 27775 / DSM 1100 / LMG 10767 / O)</name>
    <dbReference type="NCBI Taxonomy" id="760192"/>
    <lineage>
        <taxon>Bacteria</taxon>
        <taxon>Pseudomonadati</taxon>
        <taxon>Bacteroidota</taxon>
        <taxon>Saprospiria</taxon>
        <taxon>Saprospirales</taxon>
        <taxon>Haliscomenobacteraceae</taxon>
        <taxon>Haliscomenobacter</taxon>
    </lineage>
</organism>
<keyword evidence="5" id="KW-0186">Copper</keyword>
<evidence type="ECO:0000256" key="3">
    <source>
        <dbReference type="ARBA" id="ARBA00022723"/>
    </source>
</evidence>
<comment type="similarity">
    <text evidence="2">Belongs to the tyrosinase family.</text>
</comment>
<dbReference type="GO" id="GO:0046872">
    <property type="term" value="F:metal ion binding"/>
    <property type="evidence" value="ECO:0007669"/>
    <property type="project" value="UniProtKB-KW"/>
</dbReference>
<dbReference type="Gene3D" id="1.10.1280.10">
    <property type="entry name" value="Di-copper center containing domain from catechol oxidase"/>
    <property type="match status" value="2"/>
</dbReference>
<sequence length="489" mass="54293">MKVYTHPLSIFVVLIGVLYAITKYPATRATEKTSDEVLMCATEKNTALPASNFTPNLKASPAPLVRKNIYSLSPAEINSIKTGIAAMKALPITNKTSWLYQAAIHGTTAGPPQPSWNTCQHGTQFFFSWHRMYLYYFERILRAKSGNPNLTLPYWDYQTNPALHPDYRNSAPGNTLYDGTRNASINAGGSLPASISTSINTAMTKIPFNTFQSGIEGPHGSVHVSIGGNMGSVSRAGQDPCFWLHHTNVDRLWSKWIKMCGGRENPTSDNAWMNQTYTFFDENGNAVNMTSSQVINTAANLNYVYDLPASLPCNFKFPYLEWVVIRPYKFPRPLAFNQNLLRASFTEAKATEDLKKMSNLTLNLNNQEMPDQVLVDLNNVRIDKLPEGVIEIYLNLPTNEKPSPQSRSFVGVLDLFSAAAHATHTRKQVPVRVNISDAAARLGLKAADLSKIDLSFVVRGNTVRGQTIDTRSAINIGDMDLVIERPVKR</sequence>
<dbReference type="OrthoDB" id="2874181at2"/>
<reference evidence="8 9" key="1">
    <citation type="journal article" date="2011" name="Stand. Genomic Sci.">
        <title>Complete genome sequence of Haliscomenobacter hydrossis type strain (O).</title>
        <authorList>
            <consortium name="US DOE Joint Genome Institute (JGI-PGF)"/>
            <person name="Daligault H."/>
            <person name="Lapidus A."/>
            <person name="Zeytun A."/>
            <person name="Nolan M."/>
            <person name="Lucas S."/>
            <person name="Del Rio T.G."/>
            <person name="Tice H."/>
            <person name="Cheng J.F."/>
            <person name="Tapia R."/>
            <person name="Han C."/>
            <person name="Goodwin L."/>
            <person name="Pitluck S."/>
            <person name="Liolios K."/>
            <person name="Pagani I."/>
            <person name="Ivanova N."/>
            <person name="Huntemann M."/>
            <person name="Mavromatis K."/>
            <person name="Mikhailova N."/>
            <person name="Pati A."/>
            <person name="Chen A."/>
            <person name="Palaniappan K."/>
            <person name="Land M."/>
            <person name="Hauser L."/>
            <person name="Brambilla E.M."/>
            <person name="Rohde M."/>
            <person name="Verbarg S."/>
            <person name="Goker M."/>
            <person name="Bristow J."/>
            <person name="Eisen J.A."/>
            <person name="Markowitz V."/>
            <person name="Hugenholtz P."/>
            <person name="Kyrpides N.C."/>
            <person name="Klenk H.P."/>
            <person name="Woyke T."/>
        </authorList>
    </citation>
    <scope>NUCLEOTIDE SEQUENCE [LARGE SCALE GENOMIC DNA]</scope>
    <source>
        <strain evidence="9">ATCC 27775 / DSM 1100 / LMG 10767 / O</strain>
    </source>
</reference>
<dbReference type="PANTHER" id="PTHR11474">
    <property type="entry name" value="TYROSINASE FAMILY MEMBER"/>
    <property type="match status" value="1"/>
</dbReference>
<dbReference type="Pfam" id="PF12142">
    <property type="entry name" value="PPO1_DWL"/>
    <property type="match status" value="1"/>
</dbReference>
<keyword evidence="3" id="KW-0479">Metal-binding</keyword>
<dbReference type="Pfam" id="PF00264">
    <property type="entry name" value="Tyrosinase"/>
    <property type="match status" value="2"/>
</dbReference>
<evidence type="ECO:0000256" key="4">
    <source>
        <dbReference type="ARBA" id="ARBA00023002"/>
    </source>
</evidence>
<dbReference type="HOGENOM" id="CLU_557556_0_0_10"/>
<dbReference type="Pfam" id="PF25271">
    <property type="entry name" value="DUF7868"/>
    <property type="match status" value="1"/>
</dbReference>
<dbReference type="InterPro" id="IPR022739">
    <property type="entry name" value="Polyphenol_oxidase_cen"/>
</dbReference>
<accession>F4L4G6</accession>
<comment type="cofactor">
    <cofactor evidence="1">
        <name>Cu(2+)</name>
        <dbReference type="ChEBI" id="CHEBI:29036"/>
    </cofactor>
</comment>
<dbReference type="InterPro" id="IPR008922">
    <property type="entry name" value="Di-copper_centre_dom_sf"/>
</dbReference>
<evidence type="ECO:0000256" key="2">
    <source>
        <dbReference type="ARBA" id="ARBA00009928"/>
    </source>
</evidence>
<feature type="domain" description="Tyrosinase copper-binding" evidence="6">
    <location>
        <begin position="121"/>
        <end position="138"/>
    </location>
</feature>
<dbReference type="PRINTS" id="PR00092">
    <property type="entry name" value="TYROSINASE"/>
</dbReference>
<dbReference type="GO" id="GO:0004097">
    <property type="term" value="F:catechol oxidase activity"/>
    <property type="evidence" value="ECO:0007669"/>
    <property type="project" value="InterPro"/>
</dbReference>